<dbReference type="EMBL" id="JAQQWL010000001">
    <property type="protein sequence ID" value="KAK8091216.1"/>
    <property type="molecule type" value="Genomic_DNA"/>
</dbReference>
<sequence length="149" mass="16385">MLQSLISHLARRPIHRHYAATAPNTDQVPLAHPVPFKALVSPIRRLSCPLVNLGRSHQLIPIEADASQLDQFAQALRDRLLLKCVANLTRRIVANSVVVRLVGKAIDFCVAKVMPGLQKVLVVLDNGSEGRIFDSVDAVYTPAKSRSDH</sequence>
<dbReference type="Proteomes" id="UP001480595">
    <property type="component" value="Unassembled WGS sequence"/>
</dbReference>
<protein>
    <submittedName>
        <fullName evidence="1">Uncharacterized protein</fullName>
    </submittedName>
</protein>
<name>A0ABR1X757_9PEZI</name>
<evidence type="ECO:0000313" key="2">
    <source>
        <dbReference type="Proteomes" id="UP001480595"/>
    </source>
</evidence>
<reference evidence="1 2" key="1">
    <citation type="submission" date="2023-01" db="EMBL/GenBank/DDBJ databases">
        <title>Analysis of 21 Apiospora genomes using comparative genomics revels a genus with tremendous synthesis potential of carbohydrate active enzymes and secondary metabolites.</title>
        <authorList>
            <person name="Sorensen T."/>
        </authorList>
    </citation>
    <scope>NUCLEOTIDE SEQUENCE [LARGE SCALE GENOMIC DNA]</scope>
    <source>
        <strain evidence="1 2">CBS 135458</strain>
    </source>
</reference>
<accession>A0ABR1X757</accession>
<organism evidence="1 2">
    <name type="scientific">Apiospora phragmitis</name>
    <dbReference type="NCBI Taxonomy" id="2905665"/>
    <lineage>
        <taxon>Eukaryota</taxon>
        <taxon>Fungi</taxon>
        <taxon>Dikarya</taxon>
        <taxon>Ascomycota</taxon>
        <taxon>Pezizomycotina</taxon>
        <taxon>Sordariomycetes</taxon>
        <taxon>Xylariomycetidae</taxon>
        <taxon>Amphisphaeriales</taxon>
        <taxon>Apiosporaceae</taxon>
        <taxon>Apiospora</taxon>
    </lineage>
</organism>
<dbReference type="RefSeq" id="XP_066722762.1">
    <property type="nucleotide sequence ID" value="XM_066852130.1"/>
</dbReference>
<comment type="caution">
    <text evidence="1">The sequence shown here is derived from an EMBL/GenBank/DDBJ whole genome shotgun (WGS) entry which is preliminary data.</text>
</comment>
<gene>
    <name evidence="1" type="ORF">PG994_000721</name>
</gene>
<dbReference type="GeneID" id="92085193"/>
<evidence type="ECO:0000313" key="1">
    <source>
        <dbReference type="EMBL" id="KAK8091216.1"/>
    </source>
</evidence>
<keyword evidence="2" id="KW-1185">Reference proteome</keyword>
<proteinExistence type="predicted"/>